<sequence length="154" mass="18451">MLQVPFNKTYVDRSDNILRVPTAFYEDSNKKRKLKKIPKRTIQKIIKKNRIKTKKIYVNAVTKSPPTITSKAIDSHSDIDESTTETRRRMKKNSKVLRYHMPFQKLQKNKHRNRRETDRNDVYLLKDFDEIEFVQGDDVDKDNVVVKAHMQPYW</sequence>
<dbReference type="AlphaFoldDB" id="A0A5E4Q4S4"/>
<protein>
    <submittedName>
        <fullName evidence="2">Uncharacterized protein</fullName>
    </submittedName>
</protein>
<accession>A0A5E4Q4S4</accession>
<proteinExistence type="predicted"/>
<gene>
    <name evidence="2" type="ORF">LSINAPIS_LOCUS5485</name>
</gene>
<feature type="compositionally biased region" description="Basic and acidic residues" evidence="1">
    <location>
        <begin position="73"/>
        <end position="87"/>
    </location>
</feature>
<evidence type="ECO:0000313" key="3">
    <source>
        <dbReference type="Proteomes" id="UP000324832"/>
    </source>
</evidence>
<keyword evidence="3" id="KW-1185">Reference proteome</keyword>
<name>A0A5E4Q4S4_9NEOP</name>
<dbReference type="EMBL" id="FZQP02001571">
    <property type="protein sequence ID" value="VVC93255.1"/>
    <property type="molecule type" value="Genomic_DNA"/>
</dbReference>
<organism evidence="2 3">
    <name type="scientific">Leptidea sinapis</name>
    <dbReference type="NCBI Taxonomy" id="189913"/>
    <lineage>
        <taxon>Eukaryota</taxon>
        <taxon>Metazoa</taxon>
        <taxon>Ecdysozoa</taxon>
        <taxon>Arthropoda</taxon>
        <taxon>Hexapoda</taxon>
        <taxon>Insecta</taxon>
        <taxon>Pterygota</taxon>
        <taxon>Neoptera</taxon>
        <taxon>Endopterygota</taxon>
        <taxon>Lepidoptera</taxon>
        <taxon>Glossata</taxon>
        <taxon>Ditrysia</taxon>
        <taxon>Papilionoidea</taxon>
        <taxon>Pieridae</taxon>
        <taxon>Dismorphiinae</taxon>
        <taxon>Leptidea</taxon>
    </lineage>
</organism>
<evidence type="ECO:0000313" key="2">
    <source>
        <dbReference type="EMBL" id="VVC93255.1"/>
    </source>
</evidence>
<evidence type="ECO:0000256" key="1">
    <source>
        <dbReference type="SAM" id="MobiDB-lite"/>
    </source>
</evidence>
<dbReference type="Proteomes" id="UP000324832">
    <property type="component" value="Unassembled WGS sequence"/>
</dbReference>
<feature type="region of interest" description="Disordered" evidence="1">
    <location>
        <begin position="69"/>
        <end position="88"/>
    </location>
</feature>
<reference evidence="2 3" key="1">
    <citation type="submission" date="2017-07" db="EMBL/GenBank/DDBJ databases">
        <authorList>
            <person name="Talla V."/>
            <person name="Backstrom N."/>
        </authorList>
    </citation>
    <scope>NUCLEOTIDE SEQUENCE [LARGE SCALE GENOMIC DNA]</scope>
</reference>